<evidence type="ECO:0000256" key="4">
    <source>
        <dbReference type="ARBA" id="ARBA00022827"/>
    </source>
</evidence>
<evidence type="ECO:0000256" key="1">
    <source>
        <dbReference type="ARBA" id="ARBA00001974"/>
    </source>
</evidence>
<evidence type="ECO:0000256" key="3">
    <source>
        <dbReference type="ARBA" id="ARBA00022630"/>
    </source>
</evidence>
<evidence type="ECO:0000256" key="5">
    <source>
        <dbReference type="ARBA" id="ARBA00023002"/>
    </source>
</evidence>
<dbReference type="InterPro" id="IPR007867">
    <property type="entry name" value="GMC_OxRtase_C"/>
</dbReference>
<keyword evidence="9" id="KW-1185">Reference proteome</keyword>
<feature type="domain" description="Glucose-methanol-choline oxidoreductase C-terminal" evidence="7">
    <location>
        <begin position="387"/>
        <end position="520"/>
    </location>
</feature>
<dbReference type="InterPro" id="IPR036188">
    <property type="entry name" value="FAD/NAD-bd_sf"/>
</dbReference>
<comment type="cofactor">
    <cofactor evidence="1">
        <name>FAD</name>
        <dbReference type="ChEBI" id="CHEBI:57692"/>
    </cofactor>
</comment>
<dbReference type="EMBL" id="CP018221">
    <property type="protein sequence ID" value="API58118.1"/>
    <property type="molecule type" value="Genomic_DNA"/>
</dbReference>
<dbReference type="PANTHER" id="PTHR42784">
    <property type="entry name" value="PYRANOSE 2-OXIDASE"/>
    <property type="match status" value="1"/>
</dbReference>
<evidence type="ECO:0000259" key="6">
    <source>
        <dbReference type="Pfam" id="PF01266"/>
    </source>
</evidence>
<dbReference type="InterPro" id="IPR006076">
    <property type="entry name" value="FAD-dep_OxRdtase"/>
</dbReference>
<dbReference type="OrthoDB" id="9798604at2"/>
<dbReference type="SUPFAM" id="SSF51905">
    <property type="entry name" value="FAD/NAD(P)-binding domain"/>
    <property type="match status" value="1"/>
</dbReference>
<keyword evidence="3" id="KW-0285">Flavoprotein</keyword>
<dbReference type="Gene3D" id="3.50.50.60">
    <property type="entry name" value="FAD/NAD(P)-binding domain"/>
    <property type="match status" value="2"/>
</dbReference>
<dbReference type="RefSeq" id="WP_072595694.1">
    <property type="nucleotide sequence ID" value="NZ_CP018221.1"/>
</dbReference>
<dbReference type="AlphaFoldDB" id="A0A1L3ZR64"/>
<dbReference type="Pfam" id="PF01266">
    <property type="entry name" value="DAO"/>
    <property type="match status" value="1"/>
</dbReference>
<dbReference type="Proteomes" id="UP000182063">
    <property type="component" value="Chromosome"/>
</dbReference>
<dbReference type="GO" id="GO:0016614">
    <property type="term" value="F:oxidoreductase activity, acting on CH-OH group of donors"/>
    <property type="evidence" value="ECO:0007669"/>
    <property type="project" value="InterPro"/>
</dbReference>
<accession>A0A1L3ZR64</accession>
<feature type="domain" description="FAD dependent oxidoreductase" evidence="6">
    <location>
        <begin position="17"/>
        <end position="227"/>
    </location>
</feature>
<dbReference type="PANTHER" id="PTHR42784:SF1">
    <property type="entry name" value="PYRANOSE 2-OXIDASE"/>
    <property type="match status" value="1"/>
</dbReference>
<dbReference type="InterPro" id="IPR051473">
    <property type="entry name" value="P2Ox-like"/>
</dbReference>
<keyword evidence="4" id="KW-0274">FAD</keyword>
<evidence type="ECO:0000313" key="8">
    <source>
        <dbReference type="EMBL" id="API58118.1"/>
    </source>
</evidence>
<dbReference type="STRING" id="1921510.BSL82_01390"/>
<evidence type="ECO:0000259" key="7">
    <source>
        <dbReference type="Pfam" id="PF05199"/>
    </source>
</evidence>
<proteinExistence type="inferred from homology"/>
<organism evidence="8 9">
    <name type="scientific">Tardibacter chloracetimidivorans</name>
    <dbReference type="NCBI Taxonomy" id="1921510"/>
    <lineage>
        <taxon>Bacteria</taxon>
        <taxon>Pseudomonadati</taxon>
        <taxon>Pseudomonadota</taxon>
        <taxon>Alphaproteobacteria</taxon>
        <taxon>Sphingomonadales</taxon>
        <taxon>Sphingomonadaceae</taxon>
        <taxon>Tardibacter</taxon>
    </lineage>
</organism>
<dbReference type="KEGG" id="sphj:BSL82_01390"/>
<evidence type="ECO:0000313" key="9">
    <source>
        <dbReference type="Proteomes" id="UP000182063"/>
    </source>
</evidence>
<reference evidence="9" key="1">
    <citation type="submission" date="2016-11" db="EMBL/GenBank/DDBJ databases">
        <title>Complete Genome Sequence of alachlor-degrading Sphingomonas sp. strain JJ-A5.</title>
        <authorList>
            <person name="Lee H."/>
            <person name="Ka J.-O."/>
        </authorList>
    </citation>
    <scope>NUCLEOTIDE SEQUENCE [LARGE SCALE GENOMIC DNA]</scope>
    <source>
        <strain evidence="9">JJ-A5</strain>
    </source>
</reference>
<keyword evidence="5" id="KW-0560">Oxidoreductase</keyword>
<evidence type="ECO:0000256" key="2">
    <source>
        <dbReference type="ARBA" id="ARBA00010790"/>
    </source>
</evidence>
<dbReference type="Pfam" id="PF05199">
    <property type="entry name" value="GMC_oxred_C"/>
    <property type="match status" value="1"/>
</dbReference>
<protein>
    <submittedName>
        <fullName evidence="8">Oxidoreductase</fullName>
    </submittedName>
</protein>
<comment type="similarity">
    <text evidence="2">Belongs to the GMC oxidoreductase family.</text>
</comment>
<gene>
    <name evidence="8" type="ORF">BSL82_01390</name>
</gene>
<name>A0A1L3ZR64_9SPHN</name>
<sequence>MYIDLERTDLSEHRTGVCIVGAGAAGITMARRLLAAGLTVTLLESGGLDYEAGTADLNAGENVGEEYYPLDHARLRFFGGTSAIWGGRIAELDPIDFEKRQWVPWSGWPVSHQQMKPYYREARGLFGLPPEPPRTADMASAGVRLPDFDERELSLKLWSFDERFNRFTFPACKDLQDHPRCTLMTHATVSDIRTDREARHVRSLRVQSLTGRTLDVHADIVVLAAGGIENPRLLLASRSVMAQGLGNARDLVGRFFMEHPHARGGRIVASRAWNLLKAFGRKHRVRGQSAAALIAPSERRQLEAGILNTSLTVVPRQPAGDVLFWGMRAYNRVKHDMAPTKRGRAMWMYTKRAAALAQSTIDPLRPWLLHRMKQVDLALLVRAEQAPNPDSRVLLSGESDALGVPRVKLDWRMNELDVHSVERLVDTLGREIERLGIGKVEPASWLSDSGRRWQTDPLISSHALGGYHHMGTTRMADDPKRGVTDQHGRVHGIANLYIAGSSLFPTSGWANPTLTIAALALRTADHIALQIDKRQAPELSTERAYAFA</sequence>